<reference evidence="1 2" key="1">
    <citation type="submission" date="2019-09" db="EMBL/GenBank/DDBJ databases">
        <title>Genome sequence and assembly of Taibaiella sp.</title>
        <authorList>
            <person name="Chhetri G."/>
        </authorList>
    </citation>
    <scope>NUCLEOTIDE SEQUENCE [LARGE SCALE GENOMIC DNA]</scope>
    <source>
        <strain evidence="1 2">KVB11</strain>
    </source>
</reference>
<dbReference type="AlphaFoldDB" id="A0A5M6CFD0"/>
<gene>
    <name evidence="1" type="ORF">F0919_14090</name>
</gene>
<evidence type="ECO:0000313" key="1">
    <source>
        <dbReference type="EMBL" id="KAA5533663.1"/>
    </source>
</evidence>
<sequence length="173" mass="19999">MELTNGHITTDAYVLGSGYIKSEAIKNHLYLDTLSPKQAVALMMQDLGKGYFVKYGFDDFVLKCANTGLQYYPNDPYGMAIKSDYCTVLFQYVVSQMPGKTPQEVLSIPQARKLYSQMHTIYKQMDDAGYTQIPEAAYEEWLKSIDEEKRKQDYELFLRYQKTHPSKINYGQH</sequence>
<dbReference type="Proteomes" id="UP000323632">
    <property type="component" value="Unassembled WGS sequence"/>
</dbReference>
<accession>A0A5M6CFD0</accession>
<comment type="caution">
    <text evidence="1">The sequence shown here is derived from an EMBL/GenBank/DDBJ whole genome shotgun (WGS) entry which is preliminary data.</text>
</comment>
<dbReference type="EMBL" id="VWSH01000003">
    <property type="protein sequence ID" value="KAA5533663.1"/>
    <property type="molecule type" value="Genomic_DNA"/>
</dbReference>
<organism evidence="1 2">
    <name type="scientific">Taibaiella lutea</name>
    <dbReference type="NCBI Taxonomy" id="2608001"/>
    <lineage>
        <taxon>Bacteria</taxon>
        <taxon>Pseudomonadati</taxon>
        <taxon>Bacteroidota</taxon>
        <taxon>Chitinophagia</taxon>
        <taxon>Chitinophagales</taxon>
        <taxon>Chitinophagaceae</taxon>
        <taxon>Taibaiella</taxon>
    </lineage>
</organism>
<dbReference type="RefSeq" id="WP_150033410.1">
    <property type="nucleotide sequence ID" value="NZ_VWSH01000003.1"/>
</dbReference>
<protein>
    <submittedName>
        <fullName evidence="1">Uncharacterized protein</fullName>
    </submittedName>
</protein>
<evidence type="ECO:0000313" key="2">
    <source>
        <dbReference type="Proteomes" id="UP000323632"/>
    </source>
</evidence>
<proteinExistence type="predicted"/>
<name>A0A5M6CFD0_9BACT</name>
<keyword evidence="2" id="KW-1185">Reference proteome</keyword>